<gene>
    <name evidence="15" type="primary">deaD</name>
    <name evidence="15" type="ORF">HMPREF9083_0448</name>
</gene>
<proteinExistence type="inferred from homology"/>
<dbReference type="PROSITE" id="PS51194">
    <property type="entry name" value="HELICASE_CTER"/>
    <property type="match status" value="1"/>
</dbReference>
<feature type="domain" description="Helicase ATP-binding" evidence="12">
    <location>
        <begin position="40"/>
        <end position="210"/>
    </location>
</feature>
<protein>
    <recommendedName>
        <fullName evidence="9">ATP-dependent RNA helicase CshA</fullName>
        <ecNumber evidence="1">3.6.4.13</ecNumber>
    </recommendedName>
</protein>
<dbReference type="InterPro" id="IPR044742">
    <property type="entry name" value="DEAD/DEAH_RhlB"/>
</dbReference>
<dbReference type="SMART" id="SM00490">
    <property type="entry name" value="HELICc"/>
    <property type="match status" value="1"/>
</dbReference>
<dbReference type="eggNOG" id="COG0513">
    <property type="taxonomic scope" value="Bacteria"/>
</dbReference>
<dbReference type="InterPro" id="IPR014001">
    <property type="entry name" value="Helicase_ATP-bd"/>
</dbReference>
<evidence type="ECO:0000256" key="7">
    <source>
        <dbReference type="ARBA" id="ARBA00038437"/>
    </source>
</evidence>
<dbReference type="PROSITE" id="PS51192">
    <property type="entry name" value="HELICASE_ATP_BIND_1"/>
    <property type="match status" value="1"/>
</dbReference>
<dbReference type="GO" id="GO:0003723">
    <property type="term" value="F:RNA binding"/>
    <property type="evidence" value="ECO:0007669"/>
    <property type="project" value="UniProtKB-ARBA"/>
</dbReference>
<dbReference type="SMART" id="SM00487">
    <property type="entry name" value="DEXDc"/>
    <property type="match status" value="1"/>
</dbReference>
<dbReference type="Pfam" id="PF00271">
    <property type="entry name" value="Helicase_C"/>
    <property type="match status" value="1"/>
</dbReference>
<dbReference type="InterPro" id="IPR050079">
    <property type="entry name" value="DEAD_box_RNA_helicase"/>
</dbReference>
<dbReference type="GO" id="GO:0005524">
    <property type="term" value="F:ATP binding"/>
    <property type="evidence" value="ECO:0007669"/>
    <property type="project" value="UniProtKB-KW"/>
</dbReference>
<keyword evidence="5 15" id="KW-0347">Helicase</keyword>
<evidence type="ECO:0000256" key="1">
    <source>
        <dbReference type="ARBA" id="ARBA00012552"/>
    </source>
</evidence>
<dbReference type="PROSITE" id="PS51195">
    <property type="entry name" value="Q_MOTIF"/>
    <property type="match status" value="1"/>
</dbReference>
<dbReference type="EC" id="3.6.4.13" evidence="1"/>
<evidence type="ECO:0000256" key="8">
    <source>
        <dbReference type="ARBA" id="ARBA00047984"/>
    </source>
</evidence>
<dbReference type="InterPro" id="IPR014014">
    <property type="entry name" value="RNA_helicase_DEAD_Q_motif"/>
</dbReference>
<dbReference type="SUPFAM" id="SSF52540">
    <property type="entry name" value="P-loop containing nucleoside triphosphate hydrolases"/>
    <property type="match status" value="1"/>
</dbReference>
<evidence type="ECO:0000256" key="6">
    <source>
        <dbReference type="ARBA" id="ARBA00022840"/>
    </source>
</evidence>
<dbReference type="Gene3D" id="3.40.50.300">
    <property type="entry name" value="P-loop containing nucleotide triphosphate hydrolases"/>
    <property type="match status" value="2"/>
</dbReference>
<dbReference type="GO" id="GO:0016787">
    <property type="term" value="F:hydrolase activity"/>
    <property type="evidence" value="ECO:0007669"/>
    <property type="project" value="UniProtKB-KW"/>
</dbReference>
<keyword evidence="2" id="KW-0963">Cytoplasm</keyword>
<evidence type="ECO:0000256" key="9">
    <source>
        <dbReference type="ARBA" id="ARBA00067932"/>
    </source>
</evidence>
<evidence type="ECO:0000256" key="3">
    <source>
        <dbReference type="ARBA" id="ARBA00022741"/>
    </source>
</evidence>
<evidence type="ECO:0000256" key="10">
    <source>
        <dbReference type="PROSITE-ProRule" id="PRU00552"/>
    </source>
</evidence>
<feature type="short sequence motif" description="Q motif" evidence="10">
    <location>
        <begin position="9"/>
        <end position="37"/>
    </location>
</feature>
<dbReference type="PANTHER" id="PTHR47959:SF13">
    <property type="entry name" value="ATP-DEPENDENT RNA HELICASE RHLE"/>
    <property type="match status" value="1"/>
</dbReference>
<dbReference type="Pfam" id="PF00270">
    <property type="entry name" value="DEAD"/>
    <property type="match status" value="1"/>
</dbReference>
<comment type="similarity">
    <text evidence="7">Belongs to the DEAD box helicase family.</text>
</comment>
<dbReference type="GO" id="GO:0005829">
    <property type="term" value="C:cytosol"/>
    <property type="evidence" value="ECO:0007669"/>
    <property type="project" value="TreeGrafter"/>
</dbReference>
<keyword evidence="6" id="KW-0067">ATP-binding</keyword>
<dbReference type="FunFam" id="3.40.50.300:FF:000108">
    <property type="entry name" value="ATP-dependent RNA helicase RhlE"/>
    <property type="match status" value="1"/>
</dbReference>
<evidence type="ECO:0000259" key="13">
    <source>
        <dbReference type="PROSITE" id="PS51194"/>
    </source>
</evidence>
<dbReference type="EMBL" id="AFBB01000007">
    <property type="protein sequence ID" value="EGF15236.1"/>
    <property type="molecule type" value="Genomic_DNA"/>
</dbReference>
<dbReference type="GO" id="GO:0003724">
    <property type="term" value="F:RNA helicase activity"/>
    <property type="evidence" value="ECO:0007669"/>
    <property type="project" value="UniProtKB-EC"/>
</dbReference>
<dbReference type="STRING" id="888062.HMPREF9083_0448"/>
<evidence type="ECO:0000313" key="15">
    <source>
        <dbReference type="EMBL" id="EGF15236.1"/>
    </source>
</evidence>
<evidence type="ECO:0000313" key="16">
    <source>
        <dbReference type="Proteomes" id="UP000003503"/>
    </source>
</evidence>
<dbReference type="InterPro" id="IPR027417">
    <property type="entry name" value="P-loop_NTPase"/>
</dbReference>
<dbReference type="InterPro" id="IPR001650">
    <property type="entry name" value="Helicase_C-like"/>
</dbReference>
<dbReference type="InterPro" id="IPR011545">
    <property type="entry name" value="DEAD/DEAH_box_helicase_dom"/>
</dbReference>
<evidence type="ECO:0000256" key="4">
    <source>
        <dbReference type="ARBA" id="ARBA00022801"/>
    </source>
</evidence>
<dbReference type="CDD" id="cd00268">
    <property type="entry name" value="DEADc"/>
    <property type="match status" value="1"/>
</dbReference>
<feature type="domain" description="Helicase C-terminal" evidence="13">
    <location>
        <begin position="221"/>
        <end position="382"/>
    </location>
</feature>
<reference evidence="15 16" key="1">
    <citation type="submission" date="2011-02" db="EMBL/GenBank/DDBJ databases">
        <authorList>
            <person name="Muzny D."/>
            <person name="Qin X."/>
            <person name="Deng J."/>
            <person name="Jiang H."/>
            <person name="Liu Y."/>
            <person name="Qu J."/>
            <person name="Song X.-Z."/>
            <person name="Zhang L."/>
            <person name="Thornton R."/>
            <person name="Coyle M."/>
            <person name="Francisco L."/>
            <person name="Jackson L."/>
            <person name="Javaid M."/>
            <person name="Korchina V."/>
            <person name="Kovar C."/>
            <person name="Mata R."/>
            <person name="Mathew T."/>
            <person name="Ngo R."/>
            <person name="Nguyen L."/>
            <person name="Nguyen N."/>
            <person name="Okwuonu G."/>
            <person name="Ongeri F."/>
            <person name="Pham C."/>
            <person name="Simmons D."/>
            <person name="Wilczek-Boney K."/>
            <person name="Hale W."/>
            <person name="Jakkamsetti A."/>
            <person name="Pham P."/>
            <person name="Ruth R."/>
            <person name="San Lucas F."/>
            <person name="Warren J."/>
            <person name="Zhang J."/>
            <person name="Zhao Z."/>
            <person name="Zhou C."/>
            <person name="Zhu D."/>
            <person name="Lee S."/>
            <person name="Bess C."/>
            <person name="Blankenburg K."/>
            <person name="Forbes L."/>
            <person name="Fu Q."/>
            <person name="Gubbala S."/>
            <person name="Hirani K."/>
            <person name="Jayaseelan J.C."/>
            <person name="Lara F."/>
            <person name="Munidasa M."/>
            <person name="Palculict T."/>
            <person name="Patil S."/>
            <person name="Pu L.-L."/>
            <person name="Saada N."/>
            <person name="Tang L."/>
            <person name="Weissenberger G."/>
            <person name="Zhu Y."/>
            <person name="Hemphill L."/>
            <person name="Shang Y."/>
            <person name="Youmans B."/>
            <person name="Ayvaz T."/>
            <person name="Ross M."/>
            <person name="Santibanez J."/>
            <person name="Aqrawi P."/>
            <person name="Gross S."/>
            <person name="Joshi V."/>
            <person name="Fowler G."/>
            <person name="Nazareth L."/>
            <person name="Reid J."/>
            <person name="Worley K."/>
            <person name="Petrosino J."/>
            <person name="Highlander S."/>
            <person name="Gibbs R."/>
        </authorList>
    </citation>
    <scope>NUCLEOTIDE SEQUENCE [LARGE SCALE GENOMIC DNA]</scope>
    <source>
        <strain evidence="15 16">DSM 19965</strain>
    </source>
</reference>
<dbReference type="PANTHER" id="PTHR47959">
    <property type="entry name" value="ATP-DEPENDENT RNA HELICASE RHLE-RELATED"/>
    <property type="match status" value="1"/>
</dbReference>
<organism evidence="15 16">
    <name type="scientific">Dialister micraerophilus DSM 19965</name>
    <dbReference type="NCBI Taxonomy" id="888062"/>
    <lineage>
        <taxon>Bacteria</taxon>
        <taxon>Bacillati</taxon>
        <taxon>Bacillota</taxon>
        <taxon>Negativicutes</taxon>
        <taxon>Veillonellales</taxon>
        <taxon>Veillonellaceae</taxon>
        <taxon>Dialister</taxon>
    </lineage>
</organism>
<comment type="catalytic activity">
    <reaction evidence="8">
        <text>ATP + H2O = ADP + phosphate + H(+)</text>
        <dbReference type="Rhea" id="RHEA:13065"/>
        <dbReference type="ChEBI" id="CHEBI:15377"/>
        <dbReference type="ChEBI" id="CHEBI:15378"/>
        <dbReference type="ChEBI" id="CHEBI:30616"/>
        <dbReference type="ChEBI" id="CHEBI:43474"/>
        <dbReference type="ChEBI" id="CHEBI:456216"/>
        <dbReference type="EC" id="3.6.4.13"/>
    </reaction>
</comment>
<accession>F2BW81</accession>
<dbReference type="Proteomes" id="UP000003503">
    <property type="component" value="Unassembled WGS sequence"/>
</dbReference>
<evidence type="ECO:0000256" key="2">
    <source>
        <dbReference type="ARBA" id="ARBA00022490"/>
    </source>
</evidence>
<sequence>MNTGGYMYETFKELGLSEEIMKAVADMGFEEPSPIQKEAVPIAMQGKDLIGQAQTGTGKTAAFGIPILQRIDTSKPGPQAIVLSPTRELAIQSAEEINHLAQYMNIKTIPIYGGQDIERQFRALKKKTNIIVATPGRLMDHMKRKTIDLSNVQIAVLDEGDEMVDMGFIDDIRTIMAATPKERQTLFFSATMPAPIRELANSFLNEPEIVKIKAATVTIDLIEQEYIELPDRQKFDALCRLLDMQSPELAIVFVRTKRRADEVTEALKKRAYSAEGLHGDLSQQKRDSVIRQFKEGTIDFLVATDVAARGLDISGVTHVYNFDMPQDPEIYVHRVGRTGRAGKTGLATTFVISREMGQLREIERVIRRRIKRRAVPSLSEVIKGNERTAIETLRNTAQSGGLEHYIETAEELLNNIDSVSLVSAAIKLLTKQPDITPVKITEEKPMFRRNRGKGKGNFRHRRNGKSFEHKNRKFSSKKDHKFKEKKVRGKFVPYFKD</sequence>
<feature type="region of interest" description="Disordered" evidence="11">
    <location>
        <begin position="449"/>
        <end position="485"/>
    </location>
</feature>
<keyword evidence="3" id="KW-0547">Nucleotide-binding</keyword>
<dbReference type="CDD" id="cd18787">
    <property type="entry name" value="SF2_C_DEAD"/>
    <property type="match status" value="1"/>
</dbReference>
<keyword evidence="4" id="KW-0378">Hydrolase</keyword>
<dbReference type="HOGENOM" id="CLU_003041_21_1_9"/>
<name>F2BW81_9FIRM</name>
<evidence type="ECO:0000259" key="14">
    <source>
        <dbReference type="PROSITE" id="PS51195"/>
    </source>
</evidence>
<keyword evidence="16" id="KW-1185">Reference proteome</keyword>
<feature type="domain" description="DEAD-box RNA helicase Q" evidence="14">
    <location>
        <begin position="9"/>
        <end position="37"/>
    </location>
</feature>
<evidence type="ECO:0000259" key="12">
    <source>
        <dbReference type="PROSITE" id="PS51192"/>
    </source>
</evidence>
<evidence type="ECO:0000256" key="11">
    <source>
        <dbReference type="SAM" id="MobiDB-lite"/>
    </source>
</evidence>
<comment type="caution">
    <text evidence="15">The sequence shown here is derived from an EMBL/GenBank/DDBJ whole genome shotgun (WGS) entry which is preliminary data.</text>
</comment>
<dbReference type="AlphaFoldDB" id="F2BW81"/>
<evidence type="ECO:0000256" key="5">
    <source>
        <dbReference type="ARBA" id="ARBA00022806"/>
    </source>
</evidence>